<organism evidence="2">
    <name type="scientific">Tanacetum cinerariifolium</name>
    <name type="common">Dalmatian daisy</name>
    <name type="synonym">Chrysanthemum cinerariifolium</name>
    <dbReference type="NCBI Taxonomy" id="118510"/>
    <lineage>
        <taxon>Eukaryota</taxon>
        <taxon>Viridiplantae</taxon>
        <taxon>Streptophyta</taxon>
        <taxon>Embryophyta</taxon>
        <taxon>Tracheophyta</taxon>
        <taxon>Spermatophyta</taxon>
        <taxon>Magnoliopsida</taxon>
        <taxon>eudicotyledons</taxon>
        <taxon>Gunneridae</taxon>
        <taxon>Pentapetalae</taxon>
        <taxon>asterids</taxon>
        <taxon>campanulids</taxon>
        <taxon>Asterales</taxon>
        <taxon>Asteraceae</taxon>
        <taxon>Asteroideae</taxon>
        <taxon>Anthemideae</taxon>
        <taxon>Anthemidinae</taxon>
        <taxon>Tanacetum</taxon>
    </lineage>
</organism>
<reference evidence="2" key="1">
    <citation type="journal article" date="2019" name="Sci. Rep.">
        <title>Draft genome of Tanacetum cinerariifolium, the natural source of mosquito coil.</title>
        <authorList>
            <person name="Yamashiro T."/>
            <person name="Shiraishi A."/>
            <person name="Satake H."/>
            <person name="Nakayama K."/>
        </authorList>
    </citation>
    <scope>NUCLEOTIDE SEQUENCE</scope>
</reference>
<feature type="non-terminal residue" evidence="2">
    <location>
        <position position="52"/>
    </location>
</feature>
<gene>
    <name evidence="2" type="ORF">Tci_884935</name>
</gene>
<name>A0A699TV59_TANCI</name>
<feature type="compositionally biased region" description="Basic and acidic residues" evidence="1">
    <location>
        <begin position="27"/>
        <end position="37"/>
    </location>
</feature>
<feature type="region of interest" description="Disordered" evidence="1">
    <location>
        <begin position="1"/>
        <end position="52"/>
    </location>
</feature>
<comment type="caution">
    <text evidence="2">The sequence shown here is derived from an EMBL/GenBank/DDBJ whole genome shotgun (WGS) entry which is preliminary data.</text>
</comment>
<evidence type="ECO:0000256" key="1">
    <source>
        <dbReference type="SAM" id="MobiDB-lite"/>
    </source>
</evidence>
<sequence>MEDQPLPVDASPTALSPGYVVDSDPEKDEKDPKEDHAYYPADRGDNDDDESS</sequence>
<accession>A0A699TV59</accession>
<dbReference type="EMBL" id="BKCJ011269244">
    <property type="protein sequence ID" value="GFD12966.1"/>
    <property type="molecule type" value="Genomic_DNA"/>
</dbReference>
<proteinExistence type="predicted"/>
<dbReference type="AlphaFoldDB" id="A0A699TV59"/>
<evidence type="ECO:0000313" key="2">
    <source>
        <dbReference type="EMBL" id="GFD12966.1"/>
    </source>
</evidence>
<protein>
    <submittedName>
        <fullName evidence="2">Uncharacterized protein</fullName>
    </submittedName>
</protein>